<dbReference type="PANTHER" id="PTHR30086">
    <property type="entry name" value="ARGININE EXPORTER PROTEIN ARGO"/>
    <property type="match status" value="1"/>
</dbReference>
<comment type="subcellular location">
    <subcellularLocation>
        <location evidence="1">Cell membrane</location>
        <topology evidence="1">Multi-pass membrane protein</topology>
    </subcellularLocation>
</comment>
<dbReference type="PANTHER" id="PTHR30086:SF20">
    <property type="entry name" value="ARGININE EXPORTER PROTEIN ARGO-RELATED"/>
    <property type="match status" value="1"/>
</dbReference>
<evidence type="ECO:0000313" key="8">
    <source>
        <dbReference type="Proteomes" id="UP000317043"/>
    </source>
</evidence>
<keyword evidence="2" id="KW-1003">Cell membrane</keyword>
<proteinExistence type="predicted"/>
<name>A0A543AUU0_9ACTN</name>
<feature type="transmembrane region" description="Helical" evidence="6">
    <location>
        <begin position="187"/>
        <end position="204"/>
    </location>
</feature>
<keyword evidence="3 6" id="KW-0812">Transmembrane</keyword>
<dbReference type="EMBL" id="VFOW01000001">
    <property type="protein sequence ID" value="TQL76301.1"/>
    <property type="molecule type" value="Genomic_DNA"/>
</dbReference>
<dbReference type="InParanoid" id="A0A543AUU0"/>
<keyword evidence="4 6" id="KW-1133">Transmembrane helix</keyword>
<organism evidence="7 8">
    <name type="scientific">Stackebrandtia endophytica</name>
    <dbReference type="NCBI Taxonomy" id="1496996"/>
    <lineage>
        <taxon>Bacteria</taxon>
        <taxon>Bacillati</taxon>
        <taxon>Actinomycetota</taxon>
        <taxon>Actinomycetes</taxon>
        <taxon>Glycomycetales</taxon>
        <taxon>Glycomycetaceae</taxon>
        <taxon>Stackebrandtia</taxon>
    </lineage>
</organism>
<dbReference type="RefSeq" id="WP_142037503.1">
    <property type="nucleotide sequence ID" value="NZ_JBHTGS010000001.1"/>
</dbReference>
<dbReference type="OrthoDB" id="3175972at2"/>
<accession>A0A543AUU0</accession>
<keyword evidence="8" id="KW-1185">Reference proteome</keyword>
<evidence type="ECO:0000256" key="4">
    <source>
        <dbReference type="ARBA" id="ARBA00022989"/>
    </source>
</evidence>
<dbReference type="InterPro" id="IPR001123">
    <property type="entry name" value="LeuE-type"/>
</dbReference>
<evidence type="ECO:0000256" key="1">
    <source>
        <dbReference type="ARBA" id="ARBA00004651"/>
    </source>
</evidence>
<feature type="transmembrane region" description="Helical" evidence="6">
    <location>
        <begin position="74"/>
        <end position="92"/>
    </location>
</feature>
<dbReference type="GO" id="GO:0015171">
    <property type="term" value="F:amino acid transmembrane transporter activity"/>
    <property type="evidence" value="ECO:0007669"/>
    <property type="project" value="TreeGrafter"/>
</dbReference>
<dbReference type="AlphaFoldDB" id="A0A543AUU0"/>
<keyword evidence="5 6" id="KW-0472">Membrane</keyword>
<dbReference type="GO" id="GO:0005886">
    <property type="term" value="C:plasma membrane"/>
    <property type="evidence" value="ECO:0007669"/>
    <property type="project" value="UniProtKB-SubCell"/>
</dbReference>
<comment type="caution">
    <text evidence="7">The sequence shown here is derived from an EMBL/GenBank/DDBJ whole genome shotgun (WGS) entry which is preliminary data.</text>
</comment>
<dbReference type="Proteomes" id="UP000317043">
    <property type="component" value="Unassembled WGS sequence"/>
</dbReference>
<reference evidence="7 8" key="1">
    <citation type="submission" date="2019-06" db="EMBL/GenBank/DDBJ databases">
        <title>Sequencing the genomes of 1000 actinobacteria strains.</title>
        <authorList>
            <person name="Klenk H.-P."/>
        </authorList>
    </citation>
    <scope>NUCLEOTIDE SEQUENCE [LARGE SCALE GENOMIC DNA]</scope>
    <source>
        <strain evidence="7 8">DSM 45928</strain>
    </source>
</reference>
<evidence type="ECO:0000256" key="2">
    <source>
        <dbReference type="ARBA" id="ARBA00022475"/>
    </source>
</evidence>
<gene>
    <name evidence="7" type="ORF">FB566_1826</name>
</gene>
<evidence type="ECO:0000256" key="5">
    <source>
        <dbReference type="ARBA" id="ARBA00023136"/>
    </source>
</evidence>
<dbReference type="Pfam" id="PF01810">
    <property type="entry name" value="LysE"/>
    <property type="match status" value="1"/>
</dbReference>
<feature type="transmembrane region" description="Helical" evidence="6">
    <location>
        <begin position="145"/>
        <end position="166"/>
    </location>
</feature>
<evidence type="ECO:0000313" key="7">
    <source>
        <dbReference type="EMBL" id="TQL76301.1"/>
    </source>
</evidence>
<evidence type="ECO:0000256" key="6">
    <source>
        <dbReference type="SAM" id="Phobius"/>
    </source>
</evidence>
<sequence>MSWRILVTFALAALPIVITPGTSITLVAQYVSTGGRRHGAAVMAGTATGHFLHATFATIGLSALIMASATAFTIVRYAGAVYLVGLGVYLLATSGRKPKQVTGAGSATPVRRVYRHALIGNILNPRPALVYLTVPAQVVAIDLPIGAAAFLLAVVHTALMVSWLSVWTQIISSAKQSRLFTRISRQFARFGGLLLIAFGVRAAVGD</sequence>
<evidence type="ECO:0000256" key="3">
    <source>
        <dbReference type="ARBA" id="ARBA00022692"/>
    </source>
</evidence>
<protein>
    <submittedName>
        <fullName evidence="7">Threonine/homoserine/homoserine lactone efflux protein</fullName>
    </submittedName>
</protein>
<feature type="transmembrane region" description="Helical" evidence="6">
    <location>
        <begin position="47"/>
        <end position="67"/>
    </location>
</feature>